<dbReference type="AlphaFoldDB" id="A0A6M8HPB9"/>
<dbReference type="InterPro" id="IPR007686">
    <property type="entry name" value="YutG/PgpA"/>
</dbReference>
<dbReference type="RefSeq" id="WP_171834025.1">
    <property type="nucleotide sequence ID" value="NZ_CP053708.1"/>
</dbReference>
<dbReference type="InterPro" id="IPR026037">
    <property type="entry name" value="PgpA"/>
</dbReference>
<comment type="pathway">
    <text evidence="1">Phospholipid metabolism; phosphatidylglycerol biosynthesis; phosphatidylglycerol from CDP-diacylglycerol: step 2/2.</text>
</comment>
<protein>
    <recommendedName>
        <fullName evidence="1">Phosphatidylglycerophosphatase A</fullName>
        <ecNumber evidence="1">3.1.3.27</ecNumber>
    </recommendedName>
    <alternativeName>
        <fullName evidence="1">Phosphatidylglycerolphosphate phosphatase A</fullName>
    </alternativeName>
</protein>
<keyword evidence="2" id="KW-1133">Transmembrane helix</keyword>
<name>A0A6M8HPB9_9PROT</name>
<dbReference type="GO" id="GO:0008962">
    <property type="term" value="F:phosphatidylglycerophosphatase activity"/>
    <property type="evidence" value="ECO:0007669"/>
    <property type="project" value="UniProtKB-EC"/>
</dbReference>
<accession>A0A6M8HPB9</accession>
<keyword evidence="1 2" id="KW-0812">Transmembrane</keyword>
<comment type="catalytic activity">
    <reaction evidence="1">
        <text>a 1,2-diacyl-sn-glycero-3-phospho-(1'-sn-glycero-3'-phosphate) + H2O = a 1,2-diacyl-sn-glycero-3-phospho-(1'-sn-glycerol) + phosphate</text>
        <dbReference type="Rhea" id="RHEA:33751"/>
        <dbReference type="ChEBI" id="CHEBI:15377"/>
        <dbReference type="ChEBI" id="CHEBI:43474"/>
        <dbReference type="ChEBI" id="CHEBI:60110"/>
        <dbReference type="ChEBI" id="CHEBI:64716"/>
        <dbReference type="EC" id="3.1.3.27"/>
    </reaction>
</comment>
<dbReference type="UniPathway" id="UPA00084">
    <property type="reaction ID" value="UER00504"/>
</dbReference>
<keyword evidence="1" id="KW-0595">Phospholipid degradation</keyword>
<keyword evidence="1" id="KW-1003">Cell membrane</keyword>
<feature type="transmembrane region" description="Helical" evidence="2">
    <location>
        <begin position="77"/>
        <end position="97"/>
    </location>
</feature>
<dbReference type="PIRSF" id="PIRSF006162">
    <property type="entry name" value="PgpA"/>
    <property type="match status" value="1"/>
</dbReference>
<dbReference type="InterPro" id="IPR036681">
    <property type="entry name" value="PgpA-like_sf"/>
</dbReference>
<dbReference type="EC" id="3.1.3.27" evidence="1"/>
<dbReference type="SUPFAM" id="SSF101307">
    <property type="entry name" value="YutG-like"/>
    <property type="match status" value="1"/>
</dbReference>
<keyword evidence="1" id="KW-0443">Lipid metabolism</keyword>
<comment type="cofactor">
    <cofactor evidence="1">
        <name>Mg(2+)</name>
        <dbReference type="ChEBI" id="CHEBI:18420"/>
    </cofactor>
</comment>
<dbReference type="CDD" id="cd06971">
    <property type="entry name" value="PgpA"/>
    <property type="match status" value="1"/>
</dbReference>
<evidence type="ECO:0000259" key="3">
    <source>
        <dbReference type="Pfam" id="PF04608"/>
    </source>
</evidence>
<keyword evidence="1" id="KW-1208">Phospholipid metabolism</keyword>
<keyword evidence="1" id="KW-0997">Cell inner membrane</keyword>
<dbReference type="Proteomes" id="UP000500767">
    <property type="component" value="Chromosome"/>
</dbReference>
<keyword evidence="1" id="KW-0479">Metal-binding</keyword>
<dbReference type="GO" id="GO:0005886">
    <property type="term" value="C:plasma membrane"/>
    <property type="evidence" value="ECO:0007669"/>
    <property type="project" value="UniProtKB-SubCell"/>
</dbReference>
<dbReference type="GO" id="GO:0046872">
    <property type="term" value="F:metal ion binding"/>
    <property type="evidence" value="ECO:0007669"/>
    <property type="project" value="UniProtKB-KW"/>
</dbReference>
<dbReference type="PANTHER" id="PTHR36305:SF1">
    <property type="entry name" value="PHOSPHATIDYLGLYCEROPHOSPHATASE A"/>
    <property type="match status" value="1"/>
</dbReference>
<evidence type="ECO:0000256" key="2">
    <source>
        <dbReference type="SAM" id="Phobius"/>
    </source>
</evidence>
<organism evidence="4 5">
    <name type="scientific">Lichenicola cladoniae</name>
    <dbReference type="NCBI Taxonomy" id="1484109"/>
    <lineage>
        <taxon>Bacteria</taxon>
        <taxon>Pseudomonadati</taxon>
        <taxon>Pseudomonadota</taxon>
        <taxon>Alphaproteobacteria</taxon>
        <taxon>Acetobacterales</taxon>
        <taxon>Acetobacteraceae</taxon>
        <taxon>Lichenicola</taxon>
    </lineage>
</organism>
<evidence type="ECO:0000256" key="1">
    <source>
        <dbReference type="PIRNR" id="PIRNR006162"/>
    </source>
</evidence>
<feature type="transmembrane region" description="Helical" evidence="2">
    <location>
        <begin position="141"/>
        <end position="161"/>
    </location>
</feature>
<evidence type="ECO:0000313" key="5">
    <source>
        <dbReference type="Proteomes" id="UP000500767"/>
    </source>
</evidence>
<feature type="domain" description="YutG/PgpA" evidence="3">
    <location>
        <begin position="15"/>
        <end position="158"/>
    </location>
</feature>
<evidence type="ECO:0000313" key="4">
    <source>
        <dbReference type="EMBL" id="QKE90293.1"/>
    </source>
</evidence>
<dbReference type="GO" id="GO:0009395">
    <property type="term" value="P:phospholipid catabolic process"/>
    <property type="evidence" value="ECO:0007669"/>
    <property type="project" value="UniProtKB-KW"/>
</dbReference>
<gene>
    <name evidence="4" type="ORF">HN018_09800</name>
</gene>
<feature type="transmembrane region" description="Helical" evidence="2">
    <location>
        <begin position="47"/>
        <end position="65"/>
    </location>
</feature>
<dbReference type="EMBL" id="CP053708">
    <property type="protein sequence ID" value="QKE90293.1"/>
    <property type="molecule type" value="Genomic_DNA"/>
</dbReference>
<reference evidence="4 5" key="1">
    <citation type="journal article" date="2014" name="World J. Microbiol. Biotechnol.">
        <title>Biodiversity and physiological characteristics of Antarctic and Arctic lichens-associated bacteria.</title>
        <authorList>
            <person name="Lee Y.M."/>
            <person name="Kim E.H."/>
            <person name="Lee H.K."/>
            <person name="Hong S.G."/>
        </authorList>
    </citation>
    <scope>NUCLEOTIDE SEQUENCE [LARGE SCALE GENOMIC DNA]</scope>
    <source>
        <strain evidence="4 5">PAMC 26569</strain>
    </source>
</reference>
<keyword evidence="5" id="KW-1185">Reference proteome</keyword>
<dbReference type="PANTHER" id="PTHR36305">
    <property type="entry name" value="PHOSPHATIDYLGLYCEROPHOSPHATASE A"/>
    <property type="match status" value="1"/>
</dbReference>
<dbReference type="GO" id="GO:0006655">
    <property type="term" value="P:phosphatidylglycerol biosynthetic process"/>
    <property type="evidence" value="ECO:0007669"/>
    <property type="project" value="UniProtKB-UniPathway"/>
</dbReference>
<feature type="transmembrane region" description="Helical" evidence="2">
    <location>
        <begin position="103"/>
        <end position="120"/>
    </location>
</feature>
<keyword evidence="1" id="KW-0378">Hydrolase</keyword>
<comment type="function">
    <text evidence="1">Lipid phosphatase which dephosphorylates phosphatidylglycerophosphate (PGP) to phosphatidylglycerol (PG).</text>
</comment>
<dbReference type="KEGG" id="lck:HN018_09800"/>
<dbReference type="Pfam" id="PF04608">
    <property type="entry name" value="PgpA"/>
    <property type="match status" value="1"/>
</dbReference>
<sequence>MTGDPGRAAFWPRMIASFGGCGFAPSAPGTVGSLAAMPFGYALLQSPPLLVIGIVAVSIVGWAAIGRASGGADHGWIVIDEVAGIWITLLGLVALPGLAGPHGLAMVIYLLLAFGLFRLLDISKPGLIGRIDRRHDAFGVMGDDMLAGIVGAFLLLAIRLASRWMQ</sequence>
<keyword evidence="1" id="KW-0442">Lipid degradation</keyword>
<proteinExistence type="predicted"/>
<keyword evidence="1 2" id="KW-0472">Membrane</keyword>
<keyword evidence="1" id="KW-0460">Magnesium</keyword>
<comment type="subcellular location">
    <subcellularLocation>
        <location evidence="1">Cell inner membrane</location>
        <topology evidence="1">Multi-pass membrane protein</topology>
    </subcellularLocation>
</comment>